<evidence type="ECO:0000259" key="2">
    <source>
        <dbReference type="Pfam" id="PF13938"/>
    </source>
</evidence>
<dbReference type="AlphaFoldDB" id="S9SAC6"/>
<proteinExistence type="predicted"/>
<dbReference type="SUPFAM" id="SSF159713">
    <property type="entry name" value="Dhaf3308-like"/>
    <property type="match status" value="1"/>
</dbReference>
<dbReference type="PATRIC" id="fig|1316936.3.peg.791"/>
<feature type="domain" description="DUF4213" evidence="2">
    <location>
        <begin position="152"/>
        <end position="231"/>
    </location>
</feature>
<dbReference type="Pfam" id="PF13938">
    <property type="entry name" value="DUF4213"/>
    <property type="match status" value="1"/>
</dbReference>
<dbReference type="InterPro" id="IPR007161">
    <property type="entry name" value="DUF364"/>
</dbReference>
<protein>
    <recommendedName>
        <fullName evidence="5">Heavy-metal chelation domain-containing protein</fullName>
    </recommendedName>
</protein>
<dbReference type="OrthoDB" id="5918880at2"/>
<dbReference type="Pfam" id="PF04016">
    <property type="entry name" value="DUF364"/>
    <property type="match status" value="1"/>
</dbReference>
<dbReference type="InterPro" id="IPR025251">
    <property type="entry name" value="DUF4213"/>
</dbReference>
<dbReference type="Proteomes" id="UP000015350">
    <property type="component" value="Unassembled WGS sequence"/>
</dbReference>
<gene>
    <name evidence="3" type="ORF">K678_03944</name>
</gene>
<dbReference type="Gene3D" id="3.40.50.11590">
    <property type="match status" value="1"/>
</dbReference>
<organism evidence="3 4">
    <name type="scientific">Magnetospirillum fulvum MGU-K5</name>
    <dbReference type="NCBI Taxonomy" id="1316936"/>
    <lineage>
        <taxon>Bacteria</taxon>
        <taxon>Pseudomonadati</taxon>
        <taxon>Pseudomonadota</taxon>
        <taxon>Alphaproteobacteria</taxon>
        <taxon>Rhodospirillales</taxon>
        <taxon>Rhodospirillaceae</taxon>
        <taxon>Magnetospirillum</taxon>
    </lineage>
</organism>
<dbReference type="Gene3D" id="3.30.390.100">
    <property type="match status" value="1"/>
</dbReference>
<dbReference type="RefSeq" id="WP_021131164.1">
    <property type="nucleotide sequence ID" value="NZ_AQPH01000008.1"/>
</dbReference>
<dbReference type="InterPro" id="IPR018912">
    <property type="entry name" value="DUF2478"/>
</dbReference>
<comment type="caution">
    <text evidence="3">The sequence shown here is derived from an EMBL/GenBank/DDBJ whole genome shotgun (WGS) entry which is preliminary data.</text>
</comment>
<sequence length="396" mass="42090">MFAPTKAPWISPGVVIHEPGASVDAMIAKFARAVGARGFSVAGCVHIDGQTIDLATEQVMPGGTLDVAARSLRAAMREDADLAVIGGFEAFRHAAAELTATIGEGSAQGMPVLTTIADGSVQHWHDFVGTGGALIPPAMRGLWRWWGPERLYRDLALGVAADAVRQIVIGPRWLMVEGPAGAGLAYLPRNARDLIGRLPEFRKMSLKQLAEFSGSWDPLEMALGIAAINAHYNRFDLAGEMGNGAQAFGREAGRVVVIGAFPGLSEMLPNPQVIENDPRPGEYPTIAMDTLLPGCAAAVVASSTLVNRNLPRILRLAQGSRIALVGPVTPLTPRLHAYGVEILGGLVVRDAKGLAEAIRAGALPHEFSRFGQYLHLRREDAAPARPCRFRASSRNG</sequence>
<dbReference type="STRING" id="1316936.K678_03944"/>
<dbReference type="EMBL" id="AQPH01000008">
    <property type="protein sequence ID" value="EPY02872.1"/>
    <property type="molecule type" value="Genomic_DNA"/>
</dbReference>
<dbReference type="Pfam" id="PF10649">
    <property type="entry name" value="DUF2478"/>
    <property type="match status" value="1"/>
</dbReference>
<name>S9SAC6_MAGFU</name>
<evidence type="ECO:0000313" key="3">
    <source>
        <dbReference type="EMBL" id="EPY02872.1"/>
    </source>
</evidence>
<dbReference type="eggNOG" id="COG2014">
    <property type="taxonomic scope" value="Bacteria"/>
</dbReference>
<evidence type="ECO:0000313" key="4">
    <source>
        <dbReference type="Proteomes" id="UP000015350"/>
    </source>
</evidence>
<evidence type="ECO:0000259" key="1">
    <source>
        <dbReference type="Pfam" id="PF04016"/>
    </source>
</evidence>
<reference evidence="3 4" key="1">
    <citation type="submission" date="2013-04" db="EMBL/GenBank/DDBJ databases">
        <authorList>
            <person name="Kuznetsov B."/>
            <person name="Ivanovsky R."/>
        </authorList>
    </citation>
    <scope>NUCLEOTIDE SEQUENCE [LARGE SCALE GENOMIC DNA]</scope>
    <source>
        <strain evidence="3 4">MGU-K5</strain>
    </source>
</reference>
<accession>S9SAC6</accession>
<feature type="domain" description="Putative heavy-metal chelation" evidence="1">
    <location>
        <begin position="251"/>
        <end position="375"/>
    </location>
</feature>
<evidence type="ECO:0008006" key="5">
    <source>
        <dbReference type="Google" id="ProtNLM"/>
    </source>
</evidence>